<keyword evidence="1" id="KW-0812">Transmembrane</keyword>
<dbReference type="EMBL" id="FNGF01000006">
    <property type="protein sequence ID" value="SDL46111.1"/>
    <property type="molecule type" value="Genomic_DNA"/>
</dbReference>
<sequence>MPTIVLASALVINALMAGLYFGFSTSVMPGLARTDPRSYVTAMQRIDESIENPRFLAAFTGALVLPIVAVFLHFGSDGGGRLPWIVLGAVLYGATVVITGAVNLPLNRRLRTAGAVTDQNAPAIRAAYHDRWTRFNTARTALCTAAVIALTVALAQPLA</sequence>
<dbReference type="InterPro" id="IPR013901">
    <property type="entry name" value="Anthrone_oxy"/>
</dbReference>
<keyword evidence="1" id="KW-1133">Transmembrane helix</keyword>
<keyword evidence="3" id="KW-1185">Reference proteome</keyword>
<keyword evidence="1" id="KW-0472">Membrane</keyword>
<feature type="transmembrane region" description="Helical" evidence="1">
    <location>
        <begin position="82"/>
        <end position="102"/>
    </location>
</feature>
<organism evidence="2 3">
    <name type="scientific">Glycomyces sambucus</name>
    <dbReference type="NCBI Taxonomy" id="380244"/>
    <lineage>
        <taxon>Bacteria</taxon>
        <taxon>Bacillati</taxon>
        <taxon>Actinomycetota</taxon>
        <taxon>Actinomycetes</taxon>
        <taxon>Glycomycetales</taxon>
        <taxon>Glycomycetaceae</taxon>
        <taxon>Glycomyces</taxon>
    </lineage>
</organism>
<dbReference type="Proteomes" id="UP000198662">
    <property type="component" value="Unassembled WGS sequence"/>
</dbReference>
<proteinExistence type="predicted"/>
<feature type="transmembrane region" description="Helical" evidence="1">
    <location>
        <begin position="55"/>
        <end position="76"/>
    </location>
</feature>
<dbReference type="STRING" id="380244.SAMN05216298_3917"/>
<feature type="transmembrane region" description="Helical" evidence="1">
    <location>
        <begin position="140"/>
        <end position="158"/>
    </location>
</feature>
<evidence type="ECO:0000313" key="3">
    <source>
        <dbReference type="Proteomes" id="UP000198662"/>
    </source>
</evidence>
<dbReference type="AlphaFoldDB" id="A0A1G9K8P0"/>
<feature type="transmembrane region" description="Helical" evidence="1">
    <location>
        <begin position="6"/>
        <end position="23"/>
    </location>
</feature>
<dbReference type="Pfam" id="PF08592">
    <property type="entry name" value="Anthrone_oxy"/>
    <property type="match status" value="1"/>
</dbReference>
<evidence type="ECO:0000313" key="2">
    <source>
        <dbReference type="EMBL" id="SDL46111.1"/>
    </source>
</evidence>
<accession>A0A1G9K8P0</accession>
<dbReference type="RefSeq" id="WP_091052867.1">
    <property type="nucleotide sequence ID" value="NZ_FNGF01000006.1"/>
</dbReference>
<dbReference type="OrthoDB" id="428263at2"/>
<evidence type="ECO:0000256" key="1">
    <source>
        <dbReference type="SAM" id="Phobius"/>
    </source>
</evidence>
<name>A0A1G9K8P0_9ACTN</name>
<reference evidence="3" key="1">
    <citation type="submission" date="2016-10" db="EMBL/GenBank/DDBJ databases">
        <authorList>
            <person name="Varghese N."/>
            <person name="Submissions S."/>
        </authorList>
    </citation>
    <scope>NUCLEOTIDE SEQUENCE [LARGE SCALE GENOMIC DNA]</scope>
    <source>
        <strain evidence="3">CGMCC 4.3147</strain>
    </source>
</reference>
<gene>
    <name evidence="2" type="ORF">SAMN05216298_3917</name>
</gene>
<protein>
    <submittedName>
        <fullName evidence="2">Uncharacterized membrane protein</fullName>
    </submittedName>
</protein>